<evidence type="ECO:0000256" key="2">
    <source>
        <dbReference type="ARBA" id="ARBA00022475"/>
    </source>
</evidence>
<evidence type="ECO:0000259" key="10">
    <source>
        <dbReference type="Pfam" id="PF13231"/>
    </source>
</evidence>
<feature type="transmembrane region" description="Helical" evidence="8">
    <location>
        <begin position="109"/>
        <end position="127"/>
    </location>
</feature>
<dbReference type="STRING" id="1385369.N825_35765"/>
<dbReference type="PANTHER" id="PTHR33908:SF3">
    <property type="entry name" value="UNDECAPRENYL PHOSPHATE-ALPHA-4-AMINO-4-DEOXY-L-ARABINOSE ARABINOSYL TRANSFERASE"/>
    <property type="match status" value="1"/>
</dbReference>
<keyword evidence="7 8" id="KW-0472">Membrane</keyword>
<name>W9H7H3_9PROT</name>
<keyword evidence="9" id="KW-0732">Signal</keyword>
<evidence type="ECO:0000256" key="4">
    <source>
        <dbReference type="ARBA" id="ARBA00022679"/>
    </source>
</evidence>
<reference evidence="11 12" key="1">
    <citation type="submission" date="2013-08" db="EMBL/GenBank/DDBJ databases">
        <title>The genome sequence of Skermanella stibiiresistens.</title>
        <authorList>
            <person name="Zhu W."/>
            <person name="Wang G."/>
        </authorList>
    </citation>
    <scope>NUCLEOTIDE SEQUENCE [LARGE SCALE GENOMIC DNA]</scope>
    <source>
        <strain evidence="11 12">SB22</strain>
    </source>
</reference>
<keyword evidence="3" id="KW-0328">Glycosyltransferase</keyword>
<feature type="transmembrane region" description="Helical" evidence="8">
    <location>
        <begin position="406"/>
        <end position="423"/>
    </location>
</feature>
<dbReference type="InterPro" id="IPR050297">
    <property type="entry name" value="LipidA_mod_glycosyltrf_83"/>
</dbReference>
<evidence type="ECO:0000256" key="3">
    <source>
        <dbReference type="ARBA" id="ARBA00022676"/>
    </source>
</evidence>
<dbReference type="GO" id="GO:0010041">
    <property type="term" value="P:response to iron(III) ion"/>
    <property type="evidence" value="ECO:0007669"/>
    <property type="project" value="TreeGrafter"/>
</dbReference>
<evidence type="ECO:0000256" key="5">
    <source>
        <dbReference type="ARBA" id="ARBA00022692"/>
    </source>
</evidence>
<feature type="transmembrane region" description="Helical" evidence="8">
    <location>
        <begin position="375"/>
        <end position="394"/>
    </location>
</feature>
<evidence type="ECO:0000256" key="8">
    <source>
        <dbReference type="SAM" id="Phobius"/>
    </source>
</evidence>
<feature type="transmembrane region" description="Helical" evidence="8">
    <location>
        <begin position="158"/>
        <end position="175"/>
    </location>
</feature>
<keyword evidence="2" id="KW-1003">Cell membrane</keyword>
<dbReference type="GO" id="GO:0016763">
    <property type="term" value="F:pentosyltransferase activity"/>
    <property type="evidence" value="ECO:0007669"/>
    <property type="project" value="TreeGrafter"/>
</dbReference>
<dbReference type="GO" id="GO:0005886">
    <property type="term" value="C:plasma membrane"/>
    <property type="evidence" value="ECO:0007669"/>
    <property type="project" value="UniProtKB-SubCell"/>
</dbReference>
<sequence>MTALTVLCLFLFLPGFLSLPPTDRDEARFAQATRQMLDSGDFIDIRFQDEARHKKPVGIYWMQAAAVTLAGGPDHVGIWAYRLPSLVGAILAVLLTFRLGSRLFGETTGLLAAVILAGTVLLAVEARTAKTDAALLATVLGAQTALAEAWLRRHAREPLSTGMVLLFWCSLGVGILLKGPIILLVTGGTAAALVLAERRAGWLKPLRPGLGLPVLLMIVAPWLILITLKTHGAFFAESVGHDMMAKIAGGQESKGFPPGYYTLLFPVTFWPWSLLAIPAVPWVWANRRDHAVVFCLAWVIPTWIVFEAVPTKLFHYVLPVYAALALLTARAALDGFGGTRRWLQLLAVALFAFVGVALAVGMAALPAVMQRVFDPISLLLAVIALAVLGLGAALTRRGQVRRSAAVVTIGAFGMYLLAFQTVFPRIEIIWLSPRIAKAVADGRPCPDTTLVSVGFTEPSLVFLVGTGTVLTGDGAVAGRRIVEDACAMALVELSQDEAFLGKAAESDVVPVPLETISGLNYSRGQKLMMTLYRR</sequence>
<dbReference type="EMBL" id="AVFL01000007">
    <property type="protein sequence ID" value="EWY40622.1"/>
    <property type="molecule type" value="Genomic_DNA"/>
</dbReference>
<dbReference type="GO" id="GO:0009103">
    <property type="term" value="P:lipopolysaccharide biosynthetic process"/>
    <property type="evidence" value="ECO:0007669"/>
    <property type="project" value="TreeGrafter"/>
</dbReference>
<feature type="domain" description="Glycosyltransferase RgtA/B/C/D-like" evidence="10">
    <location>
        <begin position="54"/>
        <end position="224"/>
    </location>
</feature>
<accession>W9H7H3</accession>
<evidence type="ECO:0000256" key="7">
    <source>
        <dbReference type="ARBA" id="ARBA00023136"/>
    </source>
</evidence>
<keyword evidence="12" id="KW-1185">Reference proteome</keyword>
<keyword evidence="6 8" id="KW-1133">Transmembrane helix</keyword>
<gene>
    <name evidence="11" type="ORF">N825_35765</name>
</gene>
<feature type="transmembrane region" description="Helical" evidence="8">
    <location>
        <begin position="345"/>
        <end position="369"/>
    </location>
</feature>
<comment type="caution">
    <text evidence="11">The sequence shown here is derived from an EMBL/GenBank/DDBJ whole genome shotgun (WGS) entry which is preliminary data.</text>
</comment>
<feature type="chain" id="PRO_5004920895" evidence="9">
    <location>
        <begin position="20"/>
        <end position="534"/>
    </location>
</feature>
<evidence type="ECO:0000256" key="9">
    <source>
        <dbReference type="SAM" id="SignalP"/>
    </source>
</evidence>
<keyword evidence="4 11" id="KW-0808">Transferase</keyword>
<feature type="transmembrane region" description="Helical" evidence="8">
    <location>
        <begin position="315"/>
        <end position="333"/>
    </location>
</feature>
<protein>
    <submittedName>
        <fullName evidence="11">Glycosyl transferase</fullName>
    </submittedName>
</protein>
<proteinExistence type="predicted"/>
<dbReference type="InterPro" id="IPR038731">
    <property type="entry name" value="RgtA/B/C-like"/>
</dbReference>
<feature type="transmembrane region" description="Helical" evidence="8">
    <location>
        <begin position="263"/>
        <end position="284"/>
    </location>
</feature>
<feature type="signal peptide" evidence="9">
    <location>
        <begin position="1"/>
        <end position="19"/>
    </location>
</feature>
<dbReference type="PANTHER" id="PTHR33908">
    <property type="entry name" value="MANNOSYLTRANSFERASE YKCB-RELATED"/>
    <property type="match status" value="1"/>
</dbReference>
<evidence type="ECO:0000256" key="6">
    <source>
        <dbReference type="ARBA" id="ARBA00022989"/>
    </source>
</evidence>
<organism evidence="11 12">
    <name type="scientific">Skermanella stibiiresistens SB22</name>
    <dbReference type="NCBI Taxonomy" id="1385369"/>
    <lineage>
        <taxon>Bacteria</taxon>
        <taxon>Pseudomonadati</taxon>
        <taxon>Pseudomonadota</taxon>
        <taxon>Alphaproteobacteria</taxon>
        <taxon>Rhodospirillales</taxon>
        <taxon>Azospirillaceae</taxon>
        <taxon>Skermanella</taxon>
    </lineage>
</organism>
<feature type="transmembrane region" description="Helical" evidence="8">
    <location>
        <begin position="78"/>
        <end position="97"/>
    </location>
</feature>
<comment type="subcellular location">
    <subcellularLocation>
        <location evidence="1">Cell membrane</location>
        <topology evidence="1">Multi-pass membrane protein</topology>
    </subcellularLocation>
</comment>
<dbReference type="Proteomes" id="UP000019486">
    <property type="component" value="Unassembled WGS sequence"/>
</dbReference>
<evidence type="ECO:0000313" key="11">
    <source>
        <dbReference type="EMBL" id="EWY40622.1"/>
    </source>
</evidence>
<evidence type="ECO:0000313" key="12">
    <source>
        <dbReference type="Proteomes" id="UP000019486"/>
    </source>
</evidence>
<dbReference type="PATRIC" id="fig|1385369.3.peg.2515"/>
<dbReference type="AlphaFoldDB" id="W9H7H3"/>
<feature type="transmembrane region" description="Helical" evidence="8">
    <location>
        <begin position="209"/>
        <end position="228"/>
    </location>
</feature>
<feature type="transmembrane region" description="Helical" evidence="8">
    <location>
        <begin position="291"/>
        <end position="309"/>
    </location>
</feature>
<keyword evidence="5 8" id="KW-0812">Transmembrane</keyword>
<evidence type="ECO:0000256" key="1">
    <source>
        <dbReference type="ARBA" id="ARBA00004651"/>
    </source>
</evidence>
<dbReference type="Pfam" id="PF13231">
    <property type="entry name" value="PMT_2"/>
    <property type="match status" value="1"/>
</dbReference>